<dbReference type="STRING" id="1288826.MSNKSG1_12672"/>
<sequence>MKRLLTWLILLAILGFAAFKGAVWWLADQRLAELRLELETAGVLDRGSLSSGLDGHIRLTNASWQDFRLTRPLDVGHVVFDAGSPLTLLEVLVDPSRMPPQWSLQADGLGMVLESTMFRNWVTAEGRKVDGKPALIQLSCAPDPRQQLGSGDLMRMGITGLAGEALVQQQADGVHAELNTAGTGSLELQWKGARIDPMSLDTLLASTREPMIVTVRDGGLMRRVAAYCSREVGEQAGDWASQAASALETALEARGMMASDQLLALYRQWLTEGGELTVALHPSEPWLGIPVYDTEAEADSPGWRVEYNGSVVPDVFLKTAAAEPEPPSSKPPLKAPEQGGDGPVQRWYADSVEQAASWVGHRVRITLSNGNVVEGRLVGVTDQELEVARVVAGGEVTYPMKLRAVTGFEVWRRGHNQ</sequence>
<proteinExistence type="predicted"/>
<dbReference type="EMBL" id="APAT01000018">
    <property type="protein sequence ID" value="EMP55124.1"/>
    <property type="molecule type" value="Genomic_DNA"/>
</dbReference>
<dbReference type="Proteomes" id="UP000011960">
    <property type="component" value="Unassembled WGS sequence"/>
</dbReference>
<comment type="caution">
    <text evidence="2">The sequence shown here is derived from an EMBL/GenBank/DDBJ whole genome shotgun (WGS) entry which is preliminary data.</text>
</comment>
<feature type="compositionally biased region" description="Pro residues" evidence="1">
    <location>
        <begin position="324"/>
        <end position="334"/>
    </location>
</feature>
<dbReference type="AlphaFoldDB" id="M7CPM6"/>
<dbReference type="eggNOG" id="ENOG502ZMDP">
    <property type="taxonomic scope" value="Bacteria"/>
</dbReference>
<organism evidence="2 3">
    <name type="scientific">Marinobacter santoriniensis NKSG1</name>
    <dbReference type="NCBI Taxonomy" id="1288826"/>
    <lineage>
        <taxon>Bacteria</taxon>
        <taxon>Pseudomonadati</taxon>
        <taxon>Pseudomonadota</taxon>
        <taxon>Gammaproteobacteria</taxon>
        <taxon>Pseudomonadales</taxon>
        <taxon>Marinobacteraceae</taxon>
        <taxon>Marinobacter</taxon>
    </lineage>
</organism>
<keyword evidence="3" id="KW-1185">Reference proteome</keyword>
<evidence type="ECO:0000313" key="3">
    <source>
        <dbReference type="Proteomes" id="UP000011960"/>
    </source>
</evidence>
<evidence type="ECO:0000256" key="1">
    <source>
        <dbReference type="SAM" id="MobiDB-lite"/>
    </source>
</evidence>
<feature type="region of interest" description="Disordered" evidence="1">
    <location>
        <begin position="321"/>
        <end position="343"/>
    </location>
</feature>
<evidence type="ECO:0000313" key="2">
    <source>
        <dbReference type="EMBL" id="EMP55124.1"/>
    </source>
</evidence>
<dbReference type="OrthoDB" id="6191808at2"/>
<gene>
    <name evidence="2" type="ORF">MSNKSG1_12672</name>
</gene>
<reference evidence="2 3" key="1">
    <citation type="journal article" date="2013" name="Genome Announc.">
        <title>Genome Sequence of Hydrothermal Arsenic-Respiring Bacterium Marinobacter santoriniensis NKSG1T.</title>
        <authorList>
            <person name="Handley K.M."/>
            <person name="Upton M."/>
            <person name="Beatson S.A."/>
            <person name="Hery M."/>
            <person name="Lloyd J.R."/>
        </authorList>
    </citation>
    <scope>NUCLEOTIDE SEQUENCE [LARGE SCALE GENOMIC DNA]</scope>
    <source>
        <strain evidence="2 3">NKSG1</strain>
    </source>
</reference>
<dbReference type="RefSeq" id="WP_008939666.1">
    <property type="nucleotide sequence ID" value="NZ_APAT01000018.1"/>
</dbReference>
<accession>M7CPM6</accession>
<name>M7CPM6_9GAMM</name>
<protein>
    <submittedName>
        <fullName evidence="2">Acetylornithine deacetylase</fullName>
    </submittedName>
</protein>
<dbReference type="PATRIC" id="fig|1288826.3.peg.2511"/>